<feature type="chain" id="PRO_5011579817" evidence="1">
    <location>
        <begin position="21"/>
        <end position="844"/>
    </location>
</feature>
<evidence type="ECO:0000256" key="1">
    <source>
        <dbReference type="SAM" id="SignalP"/>
    </source>
</evidence>
<dbReference type="InterPro" id="IPR013783">
    <property type="entry name" value="Ig-like_fold"/>
</dbReference>
<dbReference type="Proteomes" id="UP000198756">
    <property type="component" value="Unassembled WGS sequence"/>
</dbReference>
<dbReference type="NCBIfam" id="TIGR02608">
    <property type="entry name" value="delta_60_rpt"/>
    <property type="match status" value="12"/>
</dbReference>
<evidence type="ECO:0000313" key="3">
    <source>
        <dbReference type="Proteomes" id="UP000198756"/>
    </source>
</evidence>
<dbReference type="InterPro" id="IPR013431">
    <property type="entry name" value="Delta_60_rpt"/>
</dbReference>
<keyword evidence="1" id="KW-0732">Signal</keyword>
<dbReference type="SUPFAM" id="SSF101898">
    <property type="entry name" value="NHL repeat"/>
    <property type="match status" value="1"/>
</dbReference>
<evidence type="ECO:0000313" key="2">
    <source>
        <dbReference type="EMBL" id="SDA89029.1"/>
    </source>
</evidence>
<dbReference type="SUPFAM" id="SSF75011">
    <property type="entry name" value="3-carboxy-cis,cis-mucoante lactonizing enzyme"/>
    <property type="match status" value="1"/>
</dbReference>
<dbReference type="STRING" id="279824.SAMN03080617_03137"/>
<feature type="non-terminal residue" evidence="2">
    <location>
        <position position="844"/>
    </location>
</feature>
<dbReference type="EMBL" id="FMXE01000024">
    <property type="protein sequence ID" value="SDA89029.1"/>
    <property type="molecule type" value="Genomic_DNA"/>
</dbReference>
<dbReference type="GO" id="GO:1902929">
    <property type="term" value="C:plasma membrane of growing cell tip"/>
    <property type="evidence" value="ECO:0007669"/>
    <property type="project" value="TreeGrafter"/>
</dbReference>
<dbReference type="AlphaFoldDB" id="A0A1G5Z1T4"/>
<accession>A0A1G5Z1T4</accession>
<feature type="signal peptide" evidence="1">
    <location>
        <begin position="1"/>
        <end position="20"/>
    </location>
</feature>
<sequence length="844" mass="88739">MKKLLLLLTGLLLSISSIKAQNPGELDLTFNPDGLNFGDGANSTVRSMINLPDGKILIGGLFTSYNGTNINRIARINANGSLDTSFNPGIGANNLVQSMVLQPDGKILIGGDFPGYNGTTRNYIARINADGSLDTTFNPGTGANSTVRSIVLQPDGKILIGGDFPGYNGTTRNYIARINVDGSLDTSFNPGTGASSTVQSMVPQPDGKILIGGQFNSYNGTGRNYIARINADGSLDTSFNPGTGANGTVLSMVLQPDGKILIGGNFTSYNGTTRNYIARINADGSLDTSFNPGTGANFTVWSMVLQPDGKILIGGDFTGYNGTTRNYIARINADGSLDTSFNPGTGANFTVWSMVLQPDGKILIGGDFTGYNGTTRNYIARINADGSLDTSFNPGTGANSTVRSIVLQPDGKIIIGGQFTSYNGASISRIARINADGSLDGSFNPGLGANGFVRSMVLQPDGKILIGGDFSSYNGTSRSRIARINADGSLDGSFNPGTGANNMLLIMVLQPDGKILIGGFFTSYNGIVSNRIARLNSEGSLDNSFNSGIGANGTVWAMALQLDGKILIGGDFTTYNGININRIARLNDEGSLDTSFNPAQGPNGQIQSILTQTDGKVLIGGFFNGYNFTNRNNFGRLNLDGGIDTSFNPGTGPNFNVLSIVFQSDGKILIGGSFTAYNQVSRVRIARIYGGGEALDEEAPSADLETLEPINAQCQVNFDDLSIPTSTDLVDGIIQGITDQTIFPITAQGITTITWTYTDDAGNESSQTQEIIIDDTTAPIPTLETLADVTGECAATVTTVPTALDNCQGTITGTTEDPLTYHTQGTHTVTWKFDDGNGNTSQQT</sequence>
<dbReference type="Pfam" id="PF17164">
    <property type="entry name" value="DUF5122"/>
    <property type="match status" value="13"/>
</dbReference>
<keyword evidence="3" id="KW-1185">Reference proteome</keyword>
<gene>
    <name evidence="2" type="ORF">SAMN03080617_03137</name>
</gene>
<organism evidence="2 3">
    <name type="scientific">Algoriphagus alkaliphilus</name>
    <dbReference type="NCBI Taxonomy" id="279824"/>
    <lineage>
        <taxon>Bacteria</taxon>
        <taxon>Pseudomonadati</taxon>
        <taxon>Bacteroidota</taxon>
        <taxon>Cytophagia</taxon>
        <taxon>Cytophagales</taxon>
        <taxon>Cyclobacteriaceae</taxon>
        <taxon>Algoriphagus</taxon>
    </lineage>
</organism>
<dbReference type="PANTHER" id="PTHR31778">
    <property type="entry name" value="BUD SITE SELECTION PROTEIN RAX2"/>
    <property type="match status" value="1"/>
</dbReference>
<dbReference type="PANTHER" id="PTHR31778:SF2">
    <property type="entry name" value="BUD SITE SELECTION PROTEIN RAX2"/>
    <property type="match status" value="1"/>
</dbReference>
<dbReference type="Gene3D" id="2.60.40.10">
    <property type="entry name" value="Immunoglobulins"/>
    <property type="match status" value="1"/>
</dbReference>
<reference evidence="3" key="1">
    <citation type="submission" date="2016-10" db="EMBL/GenBank/DDBJ databases">
        <authorList>
            <person name="Varghese N."/>
            <person name="Submissions S."/>
        </authorList>
    </citation>
    <scope>NUCLEOTIDE SEQUENCE [LARGE SCALE GENOMIC DNA]</scope>
    <source>
        <strain evidence="3">DSM 22703</strain>
    </source>
</reference>
<proteinExistence type="predicted"/>
<name>A0A1G5Z1T4_9BACT</name>
<dbReference type="SUPFAM" id="SSF63829">
    <property type="entry name" value="Calcium-dependent phosphotriesterase"/>
    <property type="match status" value="1"/>
</dbReference>
<dbReference type="Gene3D" id="2.80.10.50">
    <property type="match status" value="7"/>
</dbReference>
<protein>
    <submittedName>
        <fullName evidence="2">Delta-60 repeat domain-containing protein</fullName>
    </submittedName>
</protein>